<gene>
    <name evidence="2" type="ORF">F2Q68_00040715</name>
</gene>
<feature type="region of interest" description="Disordered" evidence="1">
    <location>
        <begin position="1"/>
        <end position="24"/>
    </location>
</feature>
<dbReference type="EMBL" id="QGKW02000007">
    <property type="protein sequence ID" value="KAF2620413.1"/>
    <property type="molecule type" value="Genomic_DNA"/>
</dbReference>
<organism evidence="2 3">
    <name type="scientific">Brassica cretica</name>
    <name type="common">Mustard</name>
    <dbReference type="NCBI Taxonomy" id="69181"/>
    <lineage>
        <taxon>Eukaryota</taxon>
        <taxon>Viridiplantae</taxon>
        <taxon>Streptophyta</taxon>
        <taxon>Embryophyta</taxon>
        <taxon>Tracheophyta</taxon>
        <taxon>Spermatophyta</taxon>
        <taxon>Magnoliopsida</taxon>
        <taxon>eudicotyledons</taxon>
        <taxon>Gunneridae</taxon>
        <taxon>Pentapetalae</taxon>
        <taxon>rosids</taxon>
        <taxon>malvids</taxon>
        <taxon>Brassicales</taxon>
        <taxon>Brassicaceae</taxon>
        <taxon>Brassiceae</taxon>
        <taxon>Brassica</taxon>
    </lineage>
</organism>
<dbReference type="AlphaFoldDB" id="A0A8S9MTM8"/>
<name>A0A8S9MTM8_BRACR</name>
<proteinExistence type="predicted"/>
<sequence length="96" mass="10622">MNSLQLQSEVTTATPRGRSGCVDFRARSPQRHPEVARVVSIPERGHYSDTRGRSGCVDLRATNKPGATSHIDYLRSLPTPRATCRGRCTSIIWSNL</sequence>
<evidence type="ECO:0000256" key="1">
    <source>
        <dbReference type="SAM" id="MobiDB-lite"/>
    </source>
</evidence>
<feature type="compositionally biased region" description="Polar residues" evidence="1">
    <location>
        <begin position="1"/>
        <end position="14"/>
    </location>
</feature>
<reference evidence="2" key="1">
    <citation type="submission" date="2019-12" db="EMBL/GenBank/DDBJ databases">
        <title>Genome sequencing and annotation of Brassica cretica.</title>
        <authorList>
            <person name="Studholme D.J."/>
            <person name="Sarris P.F."/>
        </authorList>
    </citation>
    <scope>NUCLEOTIDE SEQUENCE</scope>
    <source>
        <strain evidence="2">PFS-001/15</strain>
        <tissue evidence="2">Leaf</tissue>
    </source>
</reference>
<evidence type="ECO:0000313" key="2">
    <source>
        <dbReference type="EMBL" id="KAF2620413.1"/>
    </source>
</evidence>
<comment type="caution">
    <text evidence="2">The sequence shown here is derived from an EMBL/GenBank/DDBJ whole genome shotgun (WGS) entry which is preliminary data.</text>
</comment>
<protein>
    <submittedName>
        <fullName evidence="2">Uncharacterized protein</fullName>
    </submittedName>
</protein>
<evidence type="ECO:0000313" key="3">
    <source>
        <dbReference type="Proteomes" id="UP000712281"/>
    </source>
</evidence>
<accession>A0A8S9MTM8</accession>
<dbReference type="Proteomes" id="UP000712281">
    <property type="component" value="Unassembled WGS sequence"/>
</dbReference>